<protein>
    <submittedName>
        <fullName evidence="2">Uncharacterized protein</fullName>
    </submittedName>
</protein>
<gene>
    <name evidence="2" type="ORF">PSALAMII_LOCUS6437</name>
</gene>
<accession>A0A9W4NKR6</accession>
<comment type="caution">
    <text evidence="2">The sequence shown here is derived from an EMBL/GenBank/DDBJ whole genome shotgun (WGS) entry which is preliminary data.</text>
</comment>
<feature type="compositionally biased region" description="Basic residues" evidence="1">
    <location>
        <begin position="1"/>
        <end position="18"/>
    </location>
</feature>
<feature type="compositionally biased region" description="Polar residues" evidence="1">
    <location>
        <begin position="49"/>
        <end position="59"/>
    </location>
</feature>
<evidence type="ECO:0000313" key="3">
    <source>
        <dbReference type="Proteomes" id="UP001152649"/>
    </source>
</evidence>
<evidence type="ECO:0000256" key="1">
    <source>
        <dbReference type="SAM" id="MobiDB-lite"/>
    </source>
</evidence>
<dbReference type="OrthoDB" id="4329446at2759"/>
<proteinExistence type="predicted"/>
<name>A0A9W4NKR6_9EURO</name>
<feature type="compositionally biased region" description="Basic residues" evidence="1">
    <location>
        <begin position="60"/>
        <end position="69"/>
    </location>
</feature>
<keyword evidence="3" id="KW-1185">Reference proteome</keyword>
<dbReference type="EMBL" id="CAJVPG010000288">
    <property type="protein sequence ID" value="CAG8388088.1"/>
    <property type="molecule type" value="Genomic_DNA"/>
</dbReference>
<evidence type="ECO:0000313" key="2">
    <source>
        <dbReference type="EMBL" id="CAG8388088.1"/>
    </source>
</evidence>
<feature type="region of interest" description="Disordered" evidence="1">
    <location>
        <begin position="1"/>
        <end position="69"/>
    </location>
</feature>
<sequence length="464" mass="51808">MPPRRGPRKSTRIQKSKKQPLTGSPKDQIARVPILLQELDLDVSHAHSSRPSGGKQAQQPKRKTWTKWSKKKPLIDPEKLPKGWHMNEPDLATDDIEGQIKRCHERIAENIMPDIFKQRLKEYTIAKEENEEMRLTETQKNPRSKDLSFAVIQRLNGLEAMKAELEGARDASNPPHTLKQLANINALLEAYRSKKLDWNDGLVTYWSNGIQICQPRNFDWDEFEVINSEYGDEGAFWTEGLDGPEPESSYTSLTVGASGYSPKLIGVKLAIRIPNVPWFAEFDFVHDTGCTLMGLYRGDIATLLGPHASIAATHPPIIGRSEVRSSNGARRSREVIEVEVTILDQNRQRMVAWTRVPCALIEGNWTPNAVPRLDGPVLRDLLYTATAPDLQRLYHLANTAADIQNVLPVLDLANNPPSLPDIYYTAIKRASDLGTASPTQLQISRIAGLPRPKDMPAAAPGAPP</sequence>
<dbReference type="AlphaFoldDB" id="A0A9W4NKR6"/>
<dbReference type="Proteomes" id="UP001152649">
    <property type="component" value="Unassembled WGS sequence"/>
</dbReference>
<organism evidence="2 3">
    <name type="scientific">Penicillium salamii</name>
    <dbReference type="NCBI Taxonomy" id="1612424"/>
    <lineage>
        <taxon>Eukaryota</taxon>
        <taxon>Fungi</taxon>
        <taxon>Dikarya</taxon>
        <taxon>Ascomycota</taxon>
        <taxon>Pezizomycotina</taxon>
        <taxon>Eurotiomycetes</taxon>
        <taxon>Eurotiomycetidae</taxon>
        <taxon>Eurotiales</taxon>
        <taxon>Aspergillaceae</taxon>
        <taxon>Penicillium</taxon>
    </lineage>
</organism>
<reference evidence="2" key="1">
    <citation type="submission" date="2021-07" db="EMBL/GenBank/DDBJ databases">
        <authorList>
            <person name="Branca A.L. A."/>
        </authorList>
    </citation>
    <scope>NUCLEOTIDE SEQUENCE</scope>
</reference>